<evidence type="ECO:0000256" key="1">
    <source>
        <dbReference type="SAM" id="MobiDB-lite"/>
    </source>
</evidence>
<dbReference type="AlphaFoldDB" id="A0A6J4QFC2"/>
<sequence length="95" mass="10927">MNEEKHSFLHRIFFGSGEGTERERKVVEYISHRIGDGAHLRDVLQEEYVRRNASPSEVEQILDNPKLIEAAHEKMREDFSSGRLDPKSPPPGDAR</sequence>
<evidence type="ECO:0000313" key="2">
    <source>
        <dbReference type="EMBL" id="CAA9443322.1"/>
    </source>
</evidence>
<gene>
    <name evidence="2" type="ORF">AVDCRST_MAG28-723</name>
</gene>
<organism evidence="2">
    <name type="scientific">uncultured Rubrobacteraceae bacterium</name>
    <dbReference type="NCBI Taxonomy" id="349277"/>
    <lineage>
        <taxon>Bacteria</taxon>
        <taxon>Bacillati</taxon>
        <taxon>Actinomycetota</taxon>
        <taxon>Rubrobacteria</taxon>
        <taxon>Rubrobacterales</taxon>
        <taxon>Rubrobacteraceae</taxon>
        <taxon>environmental samples</taxon>
    </lineage>
</organism>
<accession>A0A6J4QFC2</accession>
<feature type="region of interest" description="Disordered" evidence="1">
    <location>
        <begin position="74"/>
        <end position="95"/>
    </location>
</feature>
<dbReference type="EMBL" id="CADCVE010000015">
    <property type="protein sequence ID" value="CAA9443322.1"/>
    <property type="molecule type" value="Genomic_DNA"/>
</dbReference>
<proteinExistence type="predicted"/>
<protein>
    <submittedName>
        <fullName evidence="2">Uncharacterized protein</fullName>
    </submittedName>
</protein>
<reference evidence="2" key="1">
    <citation type="submission" date="2020-02" db="EMBL/GenBank/DDBJ databases">
        <authorList>
            <person name="Meier V. D."/>
        </authorList>
    </citation>
    <scope>NUCLEOTIDE SEQUENCE</scope>
    <source>
        <strain evidence="2">AVDCRST_MAG28</strain>
    </source>
</reference>
<feature type="compositionally biased region" description="Basic and acidic residues" evidence="1">
    <location>
        <begin position="74"/>
        <end position="86"/>
    </location>
</feature>
<name>A0A6J4QFC2_9ACTN</name>